<dbReference type="AlphaFoldDB" id="A0A2S6BZM2"/>
<evidence type="ECO:0000256" key="1">
    <source>
        <dbReference type="SAM" id="MobiDB-lite"/>
    </source>
</evidence>
<accession>A0A2S6BZM2</accession>
<dbReference type="Proteomes" id="UP000237631">
    <property type="component" value="Unassembled WGS sequence"/>
</dbReference>
<evidence type="ECO:0000313" key="3">
    <source>
        <dbReference type="Proteomes" id="UP000237631"/>
    </source>
</evidence>
<feature type="region of interest" description="Disordered" evidence="1">
    <location>
        <begin position="1"/>
        <end position="47"/>
    </location>
</feature>
<reference evidence="3" key="1">
    <citation type="journal article" date="2017" name="bioRxiv">
        <title>Conservation of a gene cluster reveals novel cercosporin biosynthetic mechanisms and extends production to the genus Colletotrichum.</title>
        <authorList>
            <person name="de Jonge R."/>
            <person name="Ebert M.K."/>
            <person name="Huitt-Roehl C.R."/>
            <person name="Pal P."/>
            <person name="Suttle J.C."/>
            <person name="Spanner R.E."/>
            <person name="Neubauer J.D."/>
            <person name="Jurick W.M.II."/>
            <person name="Stott K.A."/>
            <person name="Secor G.A."/>
            <person name="Thomma B.P.H.J."/>
            <person name="Van de Peer Y."/>
            <person name="Townsend C.A."/>
            <person name="Bolton M.D."/>
        </authorList>
    </citation>
    <scope>NUCLEOTIDE SEQUENCE [LARGE SCALE GENOMIC DNA]</scope>
    <source>
        <strain evidence="3">CBS538.71</strain>
    </source>
</reference>
<keyword evidence="3" id="KW-1185">Reference proteome</keyword>
<organism evidence="2 3">
    <name type="scientific">Cercospora berteroae</name>
    <dbReference type="NCBI Taxonomy" id="357750"/>
    <lineage>
        <taxon>Eukaryota</taxon>
        <taxon>Fungi</taxon>
        <taxon>Dikarya</taxon>
        <taxon>Ascomycota</taxon>
        <taxon>Pezizomycotina</taxon>
        <taxon>Dothideomycetes</taxon>
        <taxon>Dothideomycetidae</taxon>
        <taxon>Mycosphaerellales</taxon>
        <taxon>Mycosphaerellaceae</taxon>
        <taxon>Cercospora</taxon>
    </lineage>
</organism>
<dbReference type="EMBL" id="PNEN01001636">
    <property type="protein sequence ID" value="PPJ52937.1"/>
    <property type="molecule type" value="Genomic_DNA"/>
</dbReference>
<dbReference type="OrthoDB" id="10316510at2759"/>
<gene>
    <name evidence="2" type="ORF">CBER1_11492</name>
</gene>
<comment type="caution">
    <text evidence="2">The sequence shown here is derived from an EMBL/GenBank/DDBJ whole genome shotgun (WGS) entry which is preliminary data.</text>
</comment>
<evidence type="ECO:0000313" key="2">
    <source>
        <dbReference type="EMBL" id="PPJ52937.1"/>
    </source>
</evidence>
<protein>
    <submittedName>
        <fullName evidence="2">Uncharacterized protein</fullName>
    </submittedName>
</protein>
<feature type="compositionally biased region" description="Low complexity" evidence="1">
    <location>
        <begin position="30"/>
        <end position="40"/>
    </location>
</feature>
<proteinExistence type="predicted"/>
<name>A0A2S6BZM2_9PEZI</name>
<sequence>MAITRHKAARDSKSRASSSTNSKPAPVIQSRASSSNTSKSAPVGGEPAKALKNPAACLSGIAAELRSEIFKLVFARVEPLKLYQSGDKFVMMSRQHHGLQPGILGLCKTFLHEAAPALYGETTISIASRHVPEFLESIGEANAKLLRRFRVFPDRDLSWALKPILRCPRLKEVQFVSNMVKASSLIILIQRSLEARGLGSLIKPITNAFKKMKGGPKRPADIVPDLKNHFKVSHDGYGTATIERWGTKLRPENAAS</sequence>